<evidence type="ECO:0000256" key="2">
    <source>
        <dbReference type="ARBA" id="ARBA00022679"/>
    </source>
</evidence>
<dbReference type="InterPro" id="IPR005802">
    <property type="entry name" value="ADC_synth_comp_1"/>
</dbReference>
<evidence type="ECO:0000313" key="7">
    <source>
        <dbReference type="Proteomes" id="UP000028725"/>
    </source>
</evidence>
<dbReference type="PANTHER" id="PTHR11236">
    <property type="entry name" value="AMINOBENZOATE/ANTHRANILATE SYNTHASE"/>
    <property type="match status" value="1"/>
</dbReference>
<feature type="domain" description="Chorismate-utilising enzyme C-terminal" evidence="4">
    <location>
        <begin position="233"/>
        <end position="486"/>
    </location>
</feature>
<dbReference type="InterPro" id="IPR005801">
    <property type="entry name" value="ADC_synthase"/>
</dbReference>
<dbReference type="PANTHER" id="PTHR11236:SF50">
    <property type="entry name" value="AMINODEOXYCHORISMATE SYNTHASE COMPONENT 1"/>
    <property type="match status" value="1"/>
</dbReference>
<evidence type="ECO:0000256" key="1">
    <source>
        <dbReference type="ARBA" id="ARBA00013139"/>
    </source>
</evidence>
<dbReference type="RefSeq" id="WP_052419874.1">
    <property type="nucleotide sequence ID" value="NZ_JMCB01000003.1"/>
</dbReference>
<gene>
    <name evidence="6" type="ORF">DB31_5826</name>
</gene>
<dbReference type="OrthoDB" id="9803598at2"/>
<sequence>MSSTVPLHRSLRVQRLAAAVVPYEALPRFFDQKYLCLLESPGRASSQGRYSFLCVNPFWVFQVQGTTCWAGPPGALRPLPGEPSEELKALLARYRSASPREVSGLPPFLGGAVGYLGYELLHALESIPAPGAPNLGLPDAYLLFCGAVLATDHVEGTSWVLANGFADSPAEASQRADAELADMLRRLASPPPSSSRPSASEYIQRRKARLAQRPRLLEPHLAECGIRPFMPRARYLEAIRRSLEHIAAGELFEICLTQRFDAEHTGPGEALYGVLRAVHEAPLAAYLRFPEGELLSASPERFLSLDRERWAETRPIKGTRPRGATPAEDATLRQSLETSEKDRAENLMIVDLARNDLGRVCEFGTVRVPRLCEVETYPMTHQLVSTVRGRLRPGLDAVDLLRAAFPGGSMTGAPKIEAMKVISRLEPSRRGVYSGSIGYFDFDGGMDLNIVIRTVVKQGERVTFHTGGAIVADSVPEEEYQETLDKAHGLVLALELAHER</sequence>
<dbReference type="Pfam" id="PF00425">
    <property type="entry name" value="Chorismate_bind"/>
    <property type="match status" value="1"/>
</dbReference>
<dbReference type="NCBIfam" id="TIGR00553">
    <property type="entry name" value="pabB"/>
    <property type="match status" value="1"/>
</dbReference>
<organism evidence="6 7">
    <name type="scientific">Hyalangium minutum</name>
    <dbReference type="NCBI Taxonomy" id="394096"/>
    <lineage>
        <taxon>Bacteria</taxon>
        <taxon>Pseudomonadati</taxon>
        <taxon>Myxococcota</taxon>
        <taxon>Myxococcia</taxon>
        <taxon>Myxococcales</taxon>
        <taxon>Cystobacterineae</taxon>
        <taxon>Archangiaceae</taxon>
        <taxon>Hyalangium</taxon>
    </lineage>
</organism>
<accession>A0A085WSX1</accession>
<reference evidence="6 7" key="1">
    <citation type="submission" date="2014-04" db="EMBL/GenBank/DDBJ databases">
        <title>Genome assembly of Hyalangium minutum DSM 14724.</title>
        <authorList>
            <person name="Sharma G."/>
            <person name="Subramanian S."/>
        </authorList>
    </citation>
    <scope>NUCLEOTIDE SEQUENCE [LARGE SCALE GENOMIC DNA]</scope>
    <source>
        <strain evidence="6 7">DSM 14724</strain>
    </source>
</reference>
<dbReference type="GO" id="GO:0000162">
    <property type="term" value="P:L-tryptophan biosynthetic process"/>
    <property type="evidence" value="ECO:0007669"/>
    <property type="project" value="TreeGrafter"/>
</dbReference>
<keyword evidence="2 6" id="KW-0808">Transferase</keyword>
<proteinExistence type="predicted"/>
<dbReference type="PATRIC" id="fig|394096.3.peg.2302"/>
<dbReference type="SUPFAM" id="SSF56322">
    <property type="entry name" value="ADC synthase"/>
    <property type="match status" value="1"/>
</dbReference>
<evidence type="ECO:0000259" key="5">
    <source>
        <dbReference type="Pfam" id="PF04715"/>
    </source>
</evidence>
<dbReference type="GO" id="GO:0009396">
    <property type="term" value="P:folic acid-containing compound biosynthetic process"/>
    <property type="evidence" value="ECO:0007669"/>
    <property type="project" value="InterPro"/>
</dbReference>
<dbReference type="InterPro" id="IPR006805">
    <property type="entry name" value="Anth_synth_I_N"/>
</dbReference>
<dbReference type="InterPro" id="IPR015890">
    <property type="entry name" value="Chorismate_C"/>
</dbReference>
<feature type="domain" description="Anthranilate synthase component I N-terminal" evidence="5">
    <location>
        <begin position="22"/>
        <end position="157"/>
    </location>
</feature>
<dbReference type="EC" id="2.6.1.85" evidence="1"/>
<protein>
    <recommendedName>
        <fullName evidence="1">aminodeoxychorismate synthase</fullName>
        <ecNumber evidence="1">2.6.1.85</ecNumber>
    </recommendedName>
</protein>
<dbReference type="Gene3D" id="3.60.120.10">
    <property type="entry name" value="Anthranilate synthase"/>
    <property type="match status" value="1"/>
</dbReference>
<dbReference type="InterPro" id="IPR019999">
    <property type="entry name" value="Anth_synth_I-like"/>
</dbReference>
<evidence type="ECO:0000256" key="3">
    <source>
        <dbReference type="SAM" id="MobiDB-lite"/>
    </source>
</evidence>
<dbReference type="PRINTS" id="PR00095">
    <property type="entry name" value="ANTSNTHASEI"/>
</dbReference>
<name>A0A085WSX1_9BACT</name>
<dbReference type="GO" id="GO:0046820">
    <property type="term" value="F:4-amino-4-deoxychorismate synthase activity"/>
    <property type="evidence" value="ECO:0007669"/>
    <property type="project" value="UniProtKB-EC"/>
</dbReference>
<evidence type="ECO:0000313" key="6">
    <source>
        <dbReference type="EMBL" id="KFE70784.1"/>
    </source>
</evidence>
<feature type="region of interest" description="Disordered" evidence="3">
    <location>
        <begin position="314"/>
        <end position="338"/>
    </location>
</feature>
<evidence type="ECO:0000259" key="4">
    <source>
        <dbReference type="Pfam" id="PF00425"/>
    </source>
</evidence>
<dbReference type="AlphaFoldDB" id="A0A085WSX1"/>
<comment type="caution">
    <text evidence="6">The sequence shown here is derived from an EMBL/GenBank/DDBJ whole genome shotgun (WGS) entry which is preliminary data.</text>
</comment>
<dbReference type="STRING" id="394096.DB31_5826"/>
<dbReference type="Proteomes" id="UP000028725">
    <property type="component" value="Unassembled WGS sequence"/>
</dbReference>
<dbReference type="EMBL" id="JMCB01000003">
    <property type="protein sequence ID" value="KFE70784.1"/>
    <property type="molecule type" value="Genomic_DNA"/>
</dbReference>
<keyword evidence="7" id="KW-1185">Reference proteome</keyword>
<dbReference type="Pfam" id="PF04715">
    <property type="entry name" value="Anth_synt_I_N"/>
    <property type="match status" value="1"/>
</dbReference>